<evidence type="ECO:0000313" key="4">
    <source>
        <dbReference type="EMBL" id="CEO95615.1"/>
    </source>
</evidence>
<sequence>MSDFTGQASPPVGPGSAVRTAAAADPLRADAVQFLNWQSHLRQLRNEIVTVLDRNAIQALTAAFADGRPVTKADFTAAIVGVIQRRRRSDRSEPLPATLATAPPNDIACAIVDFFDSTDRGEGSARIDEVLANLLHERQGRNLGASRTLPYRKAKPVPVARRSGNDKLAVLMKGSGHAVAVHDTGTAELRIVKNGSARNPPVPIPFDDISALVHVAGKYNMFVLATATSIVSCPESGEPVCLERVSTEEPTTALMYSAEEDVLFIGTANGTIRTWSLLEVRRHATFLDAIGRRSWTSPLVLHGHSDAITSLCYVASDRLLCSSSMDLTIRLWDLSSGHQQRCFAGGHMRSINSIAFAPATRMLISGGADAAVSFWSLYSDKVIFKSHLHNASVQTIAIAPTRSAAVVSGDASGVVKVWDGVTYICLQTIALGLDLHGLLVTSTQIIVYHSGTDLVYLEQDGPCAADGDSDVIDAVDVNASDFALVGAIQTRLHFWNLLSGARIRVSHKDVSETGIKAIRIHRSGRRLMVGERNGTVTVLTYSTMTTAASLKGAPGDNLLIGWVDDCPARVVSISDRGVRVLDESTGQVLFSDMTGHRSWSSLSSMAFDGGRLAWATSSSSSTLSVFDARRLAIVSRVGDHAIDRSDDYLSVVSVVSATVMGDQVAVSYDNGQLIWYKCSSRGRSVPMATSPALGNATAITFNGTSSCFYLGYNDGAVRSASKDLTCRWESHGAGAASIRSLAVIEERLHVVVLNVAGMATILDDAGEVVGRLDNGGTEWRVAIVVEPRRRRTMLEADAIIQCCNNNEFPFEMCWDEVDETFVAARPHPNPVGVKRNKTVDLTKVGCQVKARRRAIPEAPAPRFKTASSRLLAAMEKCSSRRHLHDRDLARSCPYPGKKVIK</sequence>
<evidence type="ECO:0000313" key="5">
    <source>
        <dbReference type="EMBL" id="SPR00482.1"/>
    </source>
</evidence>
<dbReference type="InterPro" id="IPR050505">
    <property type="entry name" value="WDR55/POC1"/>
</dbReference>
<dbReference type="EMBL" id="OVEO01000014">
    <property type="protein sequence ID" value="SPR00482.1"/>
    <property type="molecule type" value="Genomic_DNA"/>
</dbReference>
<reference evidence="4 6" key="1">
    <citation type="submission" date="2015-02" db="EMBL/GenBank/DDBJ databases">
        <authorList>
            <person name="Chooi Y.-H."/>
        </authorList>
    </citation>
    <scope>NUCLEOTIDE SEQUENCE [LARGE SCALE GENOMIC DNA]</scope>
    <source>
        <strain evidence="4">E3</strain>
    </source>
</reference>
<dbReference type="AlphaFoldDB" id="A0A0G4IKK2"/>
<dbReference type="PANTHER" id="PTHR44019">
    <property type="entry name" value="WD REPEAT-CONTAINING PROTEIN 55"/>
    <property type="match status" value="1"/>
</dbReference>
<dbReference type="Proteomes" id="UP000039324">
    <property type="component" value="Unassembled WGS sequence"/>
</dbReference>
<keyword evidence="6" id="KW-1185">Reference proteome</keyword>
<feature type="repeat" description="WD" evidence="3">
    <location>
        <begin position="301"/>
        <end position="342"/>
    </location>
</feature>
<dbReference type="Gene3D" id="2.130.10.10">
    <property type="entry name" value="YVTN repeat-like/Quinoprotein amine dehydrogenase"/>
    <property type="match status" value="3"/>
</dbReference>
<dbReference type="OrthoDB" id="408728at2759"/>
<feature type="repeat" description="WD" evidence="3">
    <location>
        <begin position="386"/>
        <end position="419"/>
    </location>
</feature>
<proteinExistence type="predicted"/>
<accession>A0A0G4IKK2</accession>
<evidence type="ECO:0000256" key="2">
    <source>
        <dbReference type="ARBA" id="ARBA00022737"/>
    </source>
</evidence>
<dbReference type="PROSITE" id="PS50294">
    <property type="entry name" value="WD_REPEATS_REGION"/>
    <property type="match status" value="2"/>
</dbReference>
<name>A0A0G4IKK2_PLABS</name>
<evidence type="ECO:0000313" key="7">
    <source>
        <dbReference type="Proteomes" id="UP000290189"/>
    </source>
</evidence>
<gene>
    <name evidence="4" type="ORF">PBRA_004341</name>
    <name evidence="5" type="ORF">PLBR_LOCUS7697</name>
</gene>
<dbReference type="InterPro" id="IPR019775">
    <property type="entry name" value="WD40_repeat_CS"/>
</dbReference>
<dbReference type="Proteomes" id="UP000290189">
    <property type="component" value="Unassembled WGS sequence"/>
</dbReference>
<evidence type="ECO:0000256" key="3">
    <source>
        <dbReference type="PROSITE-ProRule" id="PRU00221"/>
    </source>
</evidence>
<evidence type="ECO:0000313" key="6">
    <source>
        <dbReference type="Proteomes" id="UP000039324"/>
    </source>
</evidence>
<dbReference type="PROSITE" id="PS50082">
    <property type="entry name" value="WD_REPEATS_2"/>
    <property type="match status" value="3"/>
</dbReference>
<dbReference type="EMBL" id="CDSF01000024">
    <property type="protein sequence ID" value="CEO95615.1"/>
    <property type="molecule type" value="Genomic_DNA"/>
</dbReference>
<geneLocation type="mitochondrion" evidence="5"/>
<dbReference type="SMART" id="SM00320">
    <property type="entry name" value="WD40"/>
    <property type="match status" value="6"/>
</dbReference>
<dbReference type="Pfam" id="PF00400">
    <property type="entry name" value="WD40"/>
    <property type="match status" value="2"/>
</dbReference>
<dbReference type="SUPFAM" id="SSF101898">
    <property type="entry name" value="NHL repeat"/>
    <property type="match status" value="1"/>
</dbReference>
<dbReference type="InterPro" id="IPR001680">
    <property type="entry name" value="WD40_rpt"/>
</dbReference>
<dbReference type="InterPro" id="IPR015943">
    <property type="entry name" value="WD40/YVTN_repeat-like_dom_sf"/>
</dbReference>
<dbReference type="PANTHER" id="PTHR44019:SF8">
    <property type="entry name" value="POC1 CENTRIOLAR PROTEIN HOMOLOG"/>
    <property type="match status" value="1"/>
</dbReference>
<reference evidence="5 7" key="2">
    <citation type="submission" date="2018-03" db="EMBL/GenBank/DDBJ databases">
        <authorList>
            <person name="Fogelqvist J."/>
        </authorList>
    </citation>
    <scope>NUCLEOTIDE SEQUENCE [LARGE SCALE GENOMIC DNA]</scope>
</reference>
<protein>
    <submittedName>
        <fullName evidence="4">Uncharacterized protein</fullName>
    </submittedName>
</protein>
<organism evidence="4 6">
    <name type="scientific">Plasmodiophora brassicae</name>
    <name type="common">Clubroot disease agent</name>
    <dbReference type="NCBI Taxonomy" id="37360"/>
    <lineage>
        <taxon>Eukaryota</taxon>
        <taxon>Sar</taxon>
        <taxon>Rhizaria</taxon>
        <taxon>Endomyxa</taxon>
        <taxon>Phytomyxea</taxon>
        <taxon>Plasmodiophorida</taxon>
        <taxon>Plasmodiophoridae</taxon>
        <taxon>Plasmodiophora</taxon>
    </lineage>
</organism>
<dbReference type="STRING" id="37360.A0A0G4IKK2"/>
<feature type="repeat" description="WD" evidence="3">
    <location>
        <begin position="344"/>
        <end position="385"/>
    </location>
</feature>
<dbReference type="SUPFAM" id="SSF50978">
    <property type="entry name" value="WD40 repeat-like"/>
    <property type="match status" value="1"/>
</dbReference>
<keyword evidence="2" id="KW-0677">Repeat</keyword>
<keyword evidence="5" id="KW-0496">Mitochondrion</keyword>
<evidence type="ECO:0000256" key="1">
    <source>
        <dbReference type="ARBA" id="ARBA00022574"/>
    </source>
</evidence>
<dbReference type="PROSITE" id="PS00678">
    <property type="entry name" value="WD_REPEATS_1"/>
    <property type="match status" value="1"/>
</dbReference>
<keyword evidence="1 3" id="KW-0853">WD repeat</keyword>
<dbReference type="InterPro" id="IPR036322">
    <property type="entry name" value="WD40_repeat_dom_sf"/>
</dbReference>